<sequence length="128" mass="13853">MDDIAWTRTREELTAEIGALGDHESLLLAEPDPPGAIGRYVQVSRLGDDLLCECVSAAYADLSPEQTAALQRAGWSDPARQPRGATSENHVFWGRVEDAAASAHMLVAALQALGTGIPDEGWTWQRVR</sequence>
<gene>
    <name evidence="2" type="ORF">SGUI_0683</name>
</gene>
<dbReference type="OrthoDB" id="4863639at2"/>
<dbReference type="InterPro" id="IPR054344">
    <property type="entry name" value="TY-Chap_N"/>
</dbReference>
<proteinExistence type="predicted"/>
<protein>
    <recommendedName>
        <fullName evidence="1">TY-Chap N-terminal domain-containing protein</fullName>
    </recommendedName>
</protein>
<organism evidence="2 3">
    <name type="scientific">Serinicoccus hydrothermalis</name>
    <dbReference type="NCBI Taxonomy" id="1758689"/>
    <lineage>
        <taxon>Bacteria</taxon>
        <taxon>Bacillati</taxon>
        <taxon>Actinomycetota</taxon>
        <taxon>Actinomycetes</taxon>
        <taxon>Micrococcales</taxon>
        <taxon>Ornithinimicrobiaceae</taxon>
        <taxon>Serinicoccus</taxon>
    </lineage>
</organism>
<accession>A0A1B1N9H7</accession>
<dbReference type="RefSeq" id="WP_066636364.1">
    <property type="nucleotide sequence ID" value="NZ_CP014989.1"/>
</dbReference>
<dbReference type="Pfam" id="PF22552">
    <property type="entry name" value="TY-Chap3"/>
    <property type="match status" value="1"/>
</dbReference>
<dbReference type="KEGG" id="serj:SGUI_0683"/>
<dbReference type="STRING" id="1758689.SGUI_0683"/>
<dbReference type="Proteomes" id="UP000092482">
    <property type="component" value="Chromosome"/>
</dbReference>
<feature type="domain" description="TY-Chap N-terminal" evidence="1">
    <location>
        <begin position="5"/>
        <end position="112"/>
    </location>
</feature>
<name>A0A1B1N9H7_9MICO</name>
<evidence type="ECO:0000313" key="3">
    <source>
        <dbReference type="Proteomes" id="UP000092482"/>
    </source>
</evidence>
<dbReference type="EMBL" id="CP014989">
    <property type="protein sequence ID" value="ANS78079.1"/>
    <property type="molecule type" value="Genomic_DNA"/>
</dbReference>
<evidence type="ECO:0000313" key="2">
    <source>
        <dbReference type="EMBL" id="ANS78079.1"/>
    </source>
</evidence>
<keyword evidence="3" id="KW-1185">Reference proteome</keyword>
<evidence type="ECO:0000259" key="1">
    <source>
        <dbReference type="Pfam" id="PF22552"/>
    </source>
</evidence>
<reference evidence="2 3" key="1">
    <citation type="submission" date="2016-03" db="EMBL/GenBank/DDBJ databases">
        <title>Shallow-sea hydrothermal system.</title>
        <authorList>
            <person name="Tang K."/>
        </authorList>
    </citation>
    <scope>NUCLEOTIDE SEQUENCE [LARGE SCALE GENOMIC DNA]</scope>
    <source>
        <strain evidence="2 3">JLT9</strain>
    </source>
</reference>
<dbReference type="AlphaFoldDB" id="A0A1B1N9H7"/>